<evidence type="ECO:0000313" key="10">
    <source>
        <dbReference type="Proteomes" id="UP001314170"/>
    </source>
</evidence>
<keyword evidence="5" id="KW-0472">Membrane</keyword>
<dbReference type="InterPro" id="IPR035892">
    <property type="entry name" value="C2_domain_sf"/>
</dbReference>
<dbReference type="CDD" id="cd21669">
    <property type="entry name" value="SMP_SF"/>
    <property type="match status" value="1"/>
</dbReference>
<feature type="region of interest" description="Disordered" evidence="6">
    <location>
        <begin position="412"/>
        <end position="497"/>
    </location>
</feature>
<keyword evidence="10" id="KW-1185">Reference proteome</keyword>
<evidence type="ECO:0000259" key="8">
    <source>
        <dbReference type="PROSITE" id="PS51847"/>
    </source>
</evidence>
<evidence type="ECO:0000259" key="7">
    <source>
        <dbReference type="PROSITE" id="PS50004"/>
    </source>
</evidence>
<dbReference type="CDD" id="cd00030">
    <property type="entry name" value="C2"/>
    <property type="match status" value="1"/>
</dbReference>
<feature type="compositionally biased region" description="Polar residues" evidence="6">
    <location>
        <begin position="657"/>
        <end position="666"/>
    </location>
</feature>
<dbReference type="SMART" id="SM00239">
    <property type="entry name" value="C2"/>
    <property type="match status" value="1"/>
</dbReference>
<evidence type="ECO:0000256" key="2">
    <source>
        <dbReference type="ARBA" id="ARBA00022448"/>
    </source>
</evidence>
<dbReference type="Pfam" id="PF00168">
    <property type="entry name" value="C2"/>
    <property type="match status" value="1"/>
</dbReference>
<comment type="subcellular location">
    <subcellularLocation>
        <location evidence="1">Membrane</location>
    </subcellularLocation>
</comment>
<evidence type="ECO:0000256" key="1">
    <source>
        <dbReference type="ARBA" id="ARBA00004370"/>
    </source>
</evidence>
<feature type="domain" description="SMP-LTD" evidence="8">
    <location>
        <begin position="1"/>
        <end position="193"/>
    </location>
</feature>
<evidence type="ECO:0008006" key="11">
    <source>
        <dbReference type="Google" id="ProtNLM"/>
    </source>
</evidence>
<gene>
    <name evidence="9" type="ORF">DCAF_LOCUS23962</name>
</gene>
<feature type="compositionally biased region" description="Low complexity" evidence="6">
    <location>
        <begin position="598"/>
        <end position="613"/>
    </location>
</feature>
<dbReference type="PROSITE" id="PS50004">
    <property type="entry name" value="C2"/>
    <property type="match status" value="1"/>
</dbReference>
<evidence type="ECO:0000313" key="9">
    <source>
        <dbReference type="EMBL" id="CAK7351717.1"/>
    </source>
</evidence>
<evidence type="ECO:0000256" key="4">
    <source>
        <dbReference type="ARBA" id="ARBA00023121"/>
    </source>
</evidence>
<dbReference type="PANTHER" id="PTHR47042">
    <property type="entry name" value="C2 DOMAIN-CONTAINING PROTEIN-LIKE"/>
    <property type="match status" value="1"/>
</dbReference>
<dbReference type="Gene3D" id="2.60.40.150">
    <property type="entry name" value="C2 domain"/>
    <property type="match status" value="1"/>
</dbReference>
<evidence type="ECO:0000256" key="5">
    <source>
        <dbReference type="ARBA" id="ARBA00023136"/>
    </source>
</evidence>
<dbReference type="PANTHER" id="PTHR47042:SF4">
    <property type="entry name" value="OS02G0313700 PROTEIN"/>
    <property type="match status" value="1"/>
</dbReference>
<protein>
    <recommendedName>
        <fullName evidence="11">C2 domain-containing protein</fullName>
    </recommendedName>
</protein>
<comment type="caution">
    <text evidence="9">The sequence shown here is derived from an EMBL/GenBank/DDBJ whole genome shotgun (WGS) entry which is preliminary data.</text>
</comment>
<dbReference type="AlphaFoldDB" id="A0AAV1SLR2"/>
<keyword evidence="4" id="KW-0446">Lipid-binding</keyword>
<dbReference type="GO" id="GO:0016020">
    <property type="term" value="C:membrane"/>
    <property type="evidence" value="ECO:0007669"/>
    <property type="project" value="UniProtKB-SubCell"/>
</dbReference>
<proteinExistence type="predicted"/>
<dbReference type="SUPFAM" id="SSF49562">
    <property type="entry name" value="C2 domain (Calcium/lipid-binding domain, CaLB)"/>
    <property type="match status" value="1"/>
</dbReference>
<feature type="domain" description="C2" evidence="7">
    <location>
        <begin position="198"/>
        <end position="330"/>
    </location>
</feature>
<dbReference type="InterPro" id="IPR052847">
    <property type="entry name" value="Ext_Synaptotagmin/KAHRP-like"/>
</dbReference>
<dbReference type="InterPro" id="IPR031468">
    <property type="entry name" value="SMP_LBD"/>
</dbReference>
<feature type="region of interest" description="Disordered" evidence="6">
    <location>
        <begin position="519"/>
        <end position="666"/>
    </location>
</feature>
<dbReference type="InterPro" id="IPR000008">
    <property type="entry name" value="C2_dom"/>
</dbReference>
<dbReference type="GO" id="GO:0008289">
    <property type="term" value="F:lipid binding"/>
    <property type="evidence" value="ECO:0007669"/>
    <property type="project" value="UniProtKB-KW"/>
</dbReference>
<dbReference type="Pfam" id="PF25669">
    <property type="entry name" value="SMP_MUG190-like"/>
    <property type="match status" value="1"/>
</dbReference>
<dbReference type="EMBL" id="CAWUPB010001189">
    <property type="protein sequence ID" value="CAK7351717.1"/>
    <property type="molecule type" value="Genomic_DNA"/>
</dbReference>
<dbReference type="GO" id="GO:0006869">
    <property type="term" value="P:lipid transport"/>
    <property type="evidence" value="ECO:0007669"/>
    <property type="project" value="UniProtKB-KW"/>
</dbReference>
<dbReference type="PROSITE" id="PS51847">
    <property type="entry name" value="SMP"/>
    <property type="match status" value="1"/>
</dbReference>
<evidence type="ECO:0000256" key="6">
    <source>
        <dbReference type="SAM" id="MobiDB-lite"/>
    </source>
</evidence>
<dbReference type="Proteomes" id="UP001314170">
    <property type="component" value="Unassembled WGS sequence"/>
</dbReference>
<keyword evidence="3" id="KW-0445">Lipid transport</keyword>
<dbReference type="PRINTS" id="PR00360">
    <property type="entry name" value="C2DOMAIN"/>
</dbReference>
<feature type="compositionally biased region" description="Low complexity" evidence="6">
    <location>
        <begin position="630"/>
        <end position="641"/>
    </location>
</feature>
<accession>A0AAV1SLR2</accession>
<organism evidence="9 10">
    <name type="scientific">Dovyalis caffra</name>
    <dbReference type="NCBI Taxonomy" id="77055"/>
    <lineage>
        <taxon>Eukaryota</taxon>
        <taxon>Viridiplantae</taxon>
        <taxon>Streptophyta</taxon>
        <taxon>Embryophyta</taxon>
        <taxon>Tracheophyta</taxon>
        <taxon>Spermatophyta</taxon>
        <taxon>Magnoliopsida</taxon>
        <taxon>eudicotyledons</taxon>
        <taxon>Gunneridae</taxon>
        <taxon>Pentapetalae</taxon>
        <taxon>rosids</taxon>
        <taxon>fabids</taxon>
        <taxon>Malpighiales</taxon>
        <taxon>Salicaceae</taxon>
        <taxon>Flacourtieae</taxon>
        <taxon>Dovyalis</taxon>
    </lineage>
</organism>
<reference evidence="9 10" key="1">
    <citation type="submission" date="2024-01" db="EMBL/GenBank/DDBJ databases">
        <authorList>
            <person name="Waweru B."/>
        </authorList>
    </citation>
    <scope>NUCLEOTIDE SEQUENCE [LARGE SCALE GENOMIC DNA]</scope>
</reference>
<keyword evidence="2" id="KW-0813">Transport</keyword>
<sequence length="666" mass="73622">MDAREMSIMHHVAIVLTDSETVRWLNHAVEKIWPILGDYKTYKKKALVQHMYLGRNPPLFTEMRVLRQSTGDDHLVLELGMNFCTADDMIAILAVKLRKRLGFGMWAKMHMTGMHVEGKVLIGVKFLRHWPFLGRLRVCFAEPPYFQMTVKPIFTHGLDVTELPGIAGWLDKLLSVAFEQTLVQPNMLVVDMEKFVSPGSEDWFSVDEKEPIAYAKVEVIEASDMKPSDLNGLADPYVKGQLGAYRFRTKTQRKTLSPKWQEEFKIPICTWDSPNVLAIEVRDKDHLFDDALGIIEIDFILQSSVSQKLLLVCTVNINELKDRGRHDMWLPLQNIKIGRLHLAITVLQGNAQGGDSTPDGETLTKVQIQDSFVSDTANRASFSSVSTEKSQVPDNFEPINIEGQQETGIWVHHPGSEVPQTWEPRKGKTTNSLSSHSAVSGPLNNDSSSGEENAEGENKRNRFKRGLQKIGSVFHRNSKKEDNLSINGETVPSPYDNIKATDQREIGVKIVVEDSLSVPNSGSLIGDSLDSEKSSPEIPGRGNGKGMAKSILKHAEKSARGLRQALSRTGSRKSHGDSSVATERDIYPESDSSDDESLSSPQPIPAAISPIPSTCANVDSVKPLENIIQSGSSESPSSESPLNADAQTKKVSVIDNGLQSSNPKSP</sequence>
<feature type="compositionally biased region" description="Polar residues" evidence="6">
    <location>
        <begin position="429"/>
        <end position="438"/>
    </location>
</feature>
<name>A0AAV1SLR2_9ROSI</name>
<evidence type="ECO:0000256" key="3">
    <source>
        <dbReference type="ARBA" id="ARBA00023055"/>
    </source>
</evidence>